<protein>
    <submittedName>
        <fullName evidence="2">Uncharacterized protein</fullName>
    </submittedName>
</protein>
<dbReference type="Proteomes" id="UP000183471">
    <property type="component" value="Unassembled WGS sequence"/>
</dbReference>
<sequence length="403" mass="44456">MKYLVFFIALNFSVVNVIAWAAGPDVVVNKVDDVQESGSRDAQGRIGITASTDSCNLGTQALEWKGTPSTQHPVISLNLYRLHNNKMQQLGMSWVKHGFFATNASHCAGIPGAPSRCDAPSGHDGQKLYPGCTDLYPAALNANEELLGPRSKINPTTGMFDETAQDLTGYPPSKGIEKIILLEEEQLQMAGARYFIESQYIAVDDAAAGNAQNNLSYREVIPTLSGNRYSLNKKNDDIEHLKPAISEWQKDGAKIEIVTTQETNQAKSYIYVASKSLPLANGTYRYEYAVFNMNSDIGVQGLEVPANGIVTGSVGFYAPKYHGEIYSSDPWRNLSEAGIVSWQTKKSYSEDKNANAIRWGTTYNFWFESTNPPEIRESKISRFKPIKVEGVNKTFSVDVIAPR</sequence>
<accession>A0ABY0TIG4</accession>
<reference evidence="2 3" key="1">
    <citation type="submission" date="2016-10" db="EMBL/GenBank/DDBJ databases">
        <authorList>
            <person name="Varghese N."/>
            <person name="Submissions S."/>
        </authorList>
    </citation>
    <scope>NUCLEOTIDE SEQUENCE [LARGE SCALE GENOMIC DNA]</scope>
    <source>
        <strain evidence="2 3">Nl1</strain>
    </source>
</reference>
<feature type="chain" id="PRO_5046838888" evidence="1">
    <location>
        <begin position="22"/>
        <end position="403"/>
    </location>
</feature>
<evidence type="ECO:0000256" key="1">
    <source>
        <dbReference type="SAM" id="SignalP"/>
    </source>
</evidence>
<name>A0ABY0TIG4_9PROT</name>
<organism evidence="2 3">
    <name type="scientific">Nitrosospira multiformis</name>
    <dbReference type="NCBI Taxonomy" id="1231"/>
    <lineage>
        <taxon>Bacteria</taxon>
        <taxon>Pseudomonadati</taxon>
        <taxon>Pseudomonadota</taxon>
        <taxon>Betaproteobacteria</taxon>
        <taxon>Nitrosomonadales</taxon>
        <taxon>Nitrosomonadaceae</taxon>
        <taxon>Nitrosospira</taxon>
    </lineage>
</organism>
<dbReference type="EMBL" id="FNKY01000001">
    <property type="protein sequence ID" value="SDQ88870.1"/>
    <property type="molecule type" value="Genomic_DNA"/>
</dbReference>
<proteinExistence type="predicted"/>
<keyword evidence="3" id="KW-1185">Reference proteome</keyword>
<comment type="caution">
    <text evidence="2">The sequence shown here is derived from an EMBL/GenBank/DDBJ whole genome shotgun (WGS) entry which is preliminary data.</text>
</comment>
<dbReference type="RefSeq" id="WP_143007657.1">
    <property type="nucleotide sequence ID" value="NZ_FNKY01000001.1"/>
</dbReference>
<keyword evidence="1" id="KW-0732">Signal</keyword>
<evidence type="ECO:0000313" key="3">
    <source>
        <dbReference type="Proteomes" id="UP000183471"/>
    </source>
</evidence>
<evidence type="ECO:0000313" key="2">
    <source>
        <dbReference type="EMBL" id="SDQ88870.1"/>
    </source>
</evidence>
<feature type="signal peptide" evidence="1">
    <location>
        <begin position="1"/>
        <end position="21"/>
    </location>
</feature>
<gene>
    <name evidence="2" type="ORF">SAMN05216402_2696</name>
</gene>